<name>A0A368RSE1_SETIT</name>
<dbReference type="InterPro" id="IPR007518">
    <property type="entry name" value="MINDY"/>
</dbReference>
<dbReference type="PANTHER" id="PTHR18063:SF6">
    <property type="entry name" value="UBIQUITIN CARBOXYL-TERMINAL HYDROLASE"/>
    <property type="match status" value="1"/>
</dbReference>
<protein>
    <recommendedName>
        <fullName evidence="2">C2H2-type domain-containing protein</fullName>
    </recommendedName>
</protein>
<evidence type="ECO:0000313" key="3">
    <source>
        <dbReference type="EMBL" id="RCV33102.1"/>
    </source>
</evidence>
<dbReference type="GO" id="GO:0008270">
    <property type="term" value="F:zinc ion binding"/>
    <property type="evidence" value="ECO:0007669"/>
    <property type="project" value="UniProtKB-KW"/>
</dbReference>
<dbReference type="InterPro" id="IPR033979">
    <property type="entry name" value="MINDY_domain"/>
</dbReference>
<dbReference type="PROSITE" id="PS00028">
    <property type="entry name" value="ZINC_FINGER_C2H2_1"/>
    <property type="match status" value="1"/>
</dbReference>
<organism evidence="3">
    <name type="scientific">Setaria italica</name>
    <name type="common">Foxtail millet</name>
    <name type="synonym">Panicum italicum</name>
    <dbReference type="NCBI Taxonomy" id="4555"/>
    <lineage>
        <taxon>Eukaryota</taxon>
        <taxon>Viridiplantae</taxon>
        <taxon>Streptophyta</taxon>
        <taxon>Embryophyta</taxon>
        <taxon>Tracheophyta</taxon>
        <taxon>Spermatophyta</taxon>
        <taxon>Magnoliopsida</taxon>
        <taxon>Liliopsida</taxon>
        <taxon>Poales</taxon>
        <taxon>Poaceae</taxon>
        <taxon>PACMAD clade</taxon>
        <taxon>Panicoideae</taxon>
        <taxon>Panicodae</taxon>
        <taxon>Paniceae</taxon>
        <taxon>Cenchrinae</taxon>
        <taxon>Setaria</taxon>
    </lineage>
</organism>
<evidence type="ECO:0000259" key="2">
    <source>
        <dbReference type="PROSITE" id="PS50157"/>
    </source>
</evidence>
<gene>
    <name evidence="3" type="ORF">SETIT_7G055800v2</name>
</gene>
<dbReference type="GO" id="GO:0004843">
    <property type="term" value="F:cysteine-type deubiquitinase activity"/>
    <property type="evidence" value="ECO:0007669"/>
    <property type="project" value="InterPro"/>
</dbReference>
<reference evidence="3" key="2">
    <citation type="submission" date="2015-07" db="EMBL/GenBank/DDBJ databases">
        <authorList>
            <person name="Noorani M."/>
        </authorList>
    </citation>
    <scope>NUCLEOTIDE SEQUENCE</scope>
    <source>
        <strain evidence="3">Yugu1</strain>
    </source>
</reference>
<dbReference type="AlphaFoldDB" id="A0A368RSE1"/>
<dbReference type="PANTHER" id="PTHR18063">
    <property type="entry name" value="NF-E2 INDUCIBLE PROTEIN"/>
    <property type="match status" value="1"/>
</dbReference>
<dbReference type="SMART" id="SM00355">
    <property type="entry name" value="ZnF_C2H2"/>
    <property type="match status" value="2"/>
</dbReference>
<dbReference type="GO" id="GO:1990380">
    <property type="term" value="F:K48-linked deubiquitinase activity"/>
    <property type="evidence" value="ECO:0007669"/>
    <property type="project" value="InterPro"/>
</dbReference>
<dbReference type="PROSITE" id="PS50157">
    <property type="entry name" value="ZINC_FINGER_C2H2_2"/>
    <property type="match status" value="1"/>
</dbReference>
<feature type="domain" description="C2H2-type" evidence="2">
    <location>
        <begin position="315"/>
        <end position="344"/>
    </location>
</feature>
<keyword evidence="1" id="KW-0862">Zinc</keyword>
<sequence length="539" mass="60128">MAAAGIIYPSREIDFGGVERIVVYPANHHERSALLALSNALILKGNLTVLQEAGRQIPLQSLVMCLQRTYDRQHFLCLSTIRSKYFGLGRGNMTARTEMDNHMAALSRAINVSVDFRRSDGITSNTVNLDIFEHLDVGLHHGRIIDPENEVLNNLVGVGPHEVFRAADPDAPIQIINEDQVVNSPELVELMEGAGLTDFGLQQLIESVLDEQVFVLFWNRSFHTMIKHDGNLYALHNSTDNMSTNIVWREFNLQGEGQFFTSNFVLVPAAVPQAAVEAAEGGVLPGVVEATEGGVPPQLLPTPDQSGSSSPFKFYQCNRPSCHNCYLSEVNLNRHKQIHSKGPKVTMIGFNKEEFGKFWDKLNDKDACIISSMKGKEFQDLNGDLLYRIFERAAPGDMLYRIGVKLKGTIAGDEKIPSSDLFDLLEACSERTAFSTDIRHCPHILSSCEAGFGALKESNNVVAFCCLFLEKNLIDGWSNYKEAESSKNAKLLLDDDKNSDFFRCSNPSCELRFFSQVNYNRHMQTQIEDPNGKVCSYHP</sequence>
<dbReference type="Pfam" id="PF04424">
    <property type="entry name" value="MINDY_DUB"/>
    <property type="match status" value="1"/>
</dbReference>
<keyword evidence="1" id="KW-0479">Metal-binding</keyword>
<accession>A0A368RSE1</accession>
<proteinExistence type="predicted"/>
<keyword evidence="1" id="KW-0863">Zinc-finger</keyword>
<reference evidence="3" key="1">
    <citation type="journal article" date="2012" name="Nat. Biotechnol.">
        <title>Reference genome sequence of the model plant Setaria.</title>
        <authorList>
            <person name="Bennetzen J.L."/>
            <person name="Schmutz J."/>
            <person name="Wang H."/>
            <person name="Percifield R."/>
            <person name="Hawkins J."/>
            <person name="Pontaroli A.C."/>
            <person name="Estep M."/>
            <person name="Feng L."/>
            <person name="Vaughn J.N."/>
            <person name="Grimwood J."/>
            <person name="Jenkins J."/>
            <person name="Barry K."/>
            <person name="Lindquist E."/>
            <person name="Hellsten U."/>
            <person name="Deshpande S."/>
            <person name="Wang X."/>
            <person name="Wu X."/>
            <person name="Mitros T."/>
            <person name="Triplett J."/>
            <person name="Yang X."/>
            <person name="Ye C.Y."/>
            <person name="Mauro-Herrera M."/>
            <person name="Wang L."/>
            <person name="Li P."/>
            <person name="Sharma M."/>
            <person name="Sharma R."/>
            <person name="Ronald P.C."/>
            <person name="Panaud O."/>
            <person name="Kellogg E.A."/>
            <person name="Brutnell T.P."/>
            <person name="Doust A.N."/>
            <person name="Tuskan G.A."/>
            <person name="Rokhsar D."/>
            <person name="Devos K.M."/>
        </authorList>
    </citation>
    <scope>NUCLEOTIDE SEQUENCE [LARGE SCALE GENOMIC DNA]</scope>
    <source>
        <strain evidence="3">Yugu1</strain>
    </source>
</reference>
<dbReference type="InterPro" id="IPR013087">
    <property type="entry name" value="Znf_C2H2_type"/>
</dbReference>
<dbReference type="EMBL" id="CM003534">
    <property type="protein sequence ID" value="RCV33102.1"/>
    <property type="molecule type" value="Genomic_DNA"/>
</dbReference>
<dbReference type="OrthoDB" id="10261212at2759"/>
<evidence type="ECO:0000256" key="1">
    <source>
        <dbReference type="PROSITE-ProRule" id="PRU00042"/>
    </source>
</evidence>